<evidence type="ECO:0000313" key="3">
    <source>
        <dbReference type="Proteomes" id="UP001565368"/>
    </source>
</evidence>
<dbReference type="Proteomes" id="UP001565368">
    <property type="component" value="Unassembled WGS sequence"/>
</dbReference>
<dbReference type="GeneID" id="95987617"/>
<evidence type="ECO:0000313" key="2">
    <source>
        <dbReference type="EMBL" id="KAL1407160.1"/>
    </source>
</evidence>
<dbReference type="EMBL" id="JBBXJM010000005">
    <property type="protein sequence ID" value="KAL1407160.1"/>
    <property type="molecule type" value="Genomic_DNA"/>
</dbReference>
<feature type="compositionally biased region" description="Basic and acidic residues" evidence="1">
    <location>
        <begin position="270"/>
        <end position="281"/>
    </location>
</feature>
<reference evidence="2 3" key="1">
    <citation type="submission" date="2023-08" db="EMBL/GenBank/DDBJ databases">
        <title>Annotated Genome Sequence of Vanrija albida AlHP1.</title>
        <authorList>
            <person name="Herzog R."/>
        </authorList>
    </citation>
    <scope>NUCLEOTIDE SEQUENCE [LARGE SCALE GENOMIC DNA]</scope>
    <source>
        <strain evidence="2 3">AlHP1</strain>
    </source>
</reference>
<comment type="caution">
    <text evidence="2">The sequence shown here is derived from an EMBL/GenBank/DDBJ whole genome shotgun (WGS) entry which is preliminary data.</text>
</comment>
<gene>
    <name evidence="2" type="ORF">Q8F55_006574</name>
</gene>
<name>A0ABR3PXH5_9TREE</name>
<feature type="region of interest" description="Disordered" evidence="1">
    <location>
        <begin position="261"/>
        <end position="281"/>
    </location>
</feature>
<sequence>MSAEPDPAAAARADARALRIAKAVERSKTEYKPEHAYTERGWFDAAGPLDPKAKADRQRVEYIATRALTVSPTPGAAAAALEGVRSAAGGKALSGLPRELLGTGLAAAVAAGDRAACEEFAQAARGHWRTNVGLALASGEALSMAGRGAAAPLLASTAGALHHPVLVALSAALEREGGGADEDLAALAELVATVAASRAWAFSRPLFAQGKPAQSPAPPAPADDLRARVAALDGPALAARLGADRAVLDAAVARLARTLGSVDEPEPEATGERVERGVREL</sequence>
<keyword evidence="3" id="KW-1185">Reference proteome</keyword>
<accession>A0ABR3PXH5</accession>
<protein>
    <submittedName>
        <fullName evidence="2">Uncharacterized protein</fullName>
    </submittedName>
</protein>
<evidence type="ECO:0000256" key="1">
    <source>
        <dbReference type="SAM" id="MobiDB-lite"/>
    </source>
</evidence>
<organism evidence="2 3">
    <name type="scientific">Vanrija albida</name>
    <dbReference type="NCBI Taxonomy" id="181172"/>
    <lineage>
        <taxon>Eukaryota</taxon>
        <taxon>Fungi</taxon>
        <taxon>Dikarya</taxon>
        <taxon>Basidiomycota</taxon>
        <taxon>Agaricomycotina</taxon>
        <taxon>Tremellomycetes</taxon>
        <taxon>Trichosporonales</taxon>
        <taxon>Trichosporonaceae</taxon>
        <taxon>Vanrija</taxon>
    </lineage>
</organism>
<dbReference type="RefSeq" id="XP_069207104.1">
    <property type="nucleotide sequence ID" value="XM_069355033.1"/>
</dbReference>
<proteinExistence type="predicted"/>